<dbReference type="EMBL" id="ML739331">
    <property type="protein sequence ID" value="KAE8349216.1"/>
    <property type="molecule type" value="Genomic_DNA"/>
</dbReference>
<keyword evidence="1" id="KW-0812">Transmembrane</keyword>
<gene>
    <name evidence="2" type="ORF">BDV28DRAFT_141661</name>
</gene>
<evidence type="ECO:0000256" key="1">
    <source>
        <dbReference type="SAM" id="Phobius"/>
    </source>
</evidence>
<evidence type="ECO:0000313" key="2">
    <source>
        <dbReference type="EMBL" id="KAE8349216.1"/>
    </source>
</evidence>
<accession>A0A5N6YX41</accession>
<protein>
    <submittedName>
        <fullName evidence="2">Uncharacterized protein</fullName>
    </submittedName>
</protein>
<sequence>MNTCTILHGLCFYWAYMFLDGLVWRTLSSRICLMKPQYDMISFRIRLRILRKGFLFFQIFQASLIG</sequence>
<proteinExistence type="predicted"/>
<name>A0A5N6YX41_9EURO</name>
<reference evidence="3" key="1">
    <citation type="submission" date="2019-04" db="EMBL/GenBank/DDBJ databases">
        <title>Friends and foes A comparative genomics studyof 23 Aspergillus species from section Flavi.</title>
        <authorList>
            <consortium name="DOE Joint Genome Institute"/>
            <person name="Kjaerbolling I."/>
            <person name="Vesth T."/>
            <person name="Frisvad J.C."/>
            <person name="Nybo J.L."/>
            <person name="Theobald S."/>
            <person name="Kildgaard S."/>
            <person name="Isbrandt T."/>
            <person name="Kuo A."/>
            <person name="Sato A."/>
            <person name="Lyhne E.K."/>
            <person name="Kogle M.E."/>
            <person name="Wiebenga A."/>
            <person name="Kun R.S."/>
            <person name="Lubbers R.J."/>
            <person name="Makela M.R."/>
            <person name="Barry K."/>
            <person name="Chovatia M."/>
            <person name="Clum A."/>
            <person name="Daum C."/>
            <person name="Haridas S."/>
            <person name="He G."/>
            <person name="LaButti K."/>
            <person name="Lipzen A."/>
            <person name="Mondo S."/>
            <person name="Riley R."/>
            <person name="Salamov A."/>
            <person name="Simmons B.A."/>
            <person name="Magnuson J.K."/>
            <person name="Henrissat B."/>
            <person name="Mortensen U.H."/>
            <person name="Larsen T.O."/>
            <person name="Devries R.P."/>
            <person name="Grigoriev I.V."/>
            <person name="Machida M."/>
            <person name="Baker S.E."/>
            <person name="Andersen M.R."/>
        </authorList>
    </citation>
    <scope>NUCLEOTIDE SEQUENCE [LARGE SCALE GENOMIC DNA]</scope>
    <source>
        <strain evidence="3">CBS 553.77</strain>
    </source>
</reference>
<keyword evidence="1" id="KW-1133">Transmembrane helix</keyword>
<dbReference type="AlphaFoldDB" id="A0A5N6YX41"/>
<organism evidence="2 3">
    <name type="scientific">Aspergillus coremiiformis</name>
    <dbReference type="NCBI Taxonomy" id="138285"/>
    <lineage>
        <taxon>Eukaryota</taxon>
        <taxon>Fungi</taxon>
        <taxon>Dikarya</taxon>
        <taxon>Ascomycota</taxon>
        <taxon>Pezizomycotina</taxon>
        <taxon>Eurotiomycetes</taxon>
        <taxon>Eurotiomycetidae</taxon>
        <taxon>Eurotiales</taxon>
        <taxon>Aspergillaceae</taxon>
        <taxon>Aspergillus</taxon>
        <taxon>Aspergillus subgen. Circumdati</taxon>
    </lineage>
</organism>
<keyword evidence="3" id="KW-1185">Reference proteome</keyword>
<keyword evidence="1" id="KW-0472">Membrane</keyword>
<feature type="transmembrane region" description="Helical" evidence="1">
    <location>
        <begin position="6"/>
        <end position="28"/>
    </location>
</feature>
<dbReference type="Proteomes" id="UP000327118">
    <property type="component" value="Unassembled WGS sequence"/>
</dbReference>
<evidence type="ECO:0000313" key="3">
    <source>
        <dbReference type="Proteomes" id="UP000327118"/>
    </source>
</evidence>